<reference evidence="4" key="1">
    <citation type="submission" date="2021-01" db="EMBL/GenBank/DDBJ databases">
        <authorList>
            <person name="Corre E."/>
            <person name="Pelletier E."/>
            <person name="Niang G."/>
            <person name="Scheremetjew M."/>
            <person name="Finn R."/>
            <person name="Kale V."/>
            <person name="Holt S."/>
            <person name="Cochrane G."/>
            <person name="Meng A."/>
            <person name="Brown T."/>
            <person name="Cohen L."/>
        </authorList>
    </citation>
    <scope>NUCLEOTIDE SEQUENCE</scope>
    <source>
        <strain evidence="4">308</strain>
    </source>
</reference>
<dbReference type="Pfam" id="PF00849">
    <property type="entry name" value="PseudoU_synth_2"/>
    <property type="match status" value="1"/>
</dbReference>
<dbReference type="Gene3D" id="3.30.2350.10">
    <property type="entry name" value="Pseudouridine synthase"/>
    <property type="match status" value="1"/>
</dbReference>
<dbReference type="InterPro" id="IPR006224">
    <property type="entry name" value="PsdUridine_synth_RluA-like_CS"/>
</dbReference>
<dbReference type="InterPro" id="IPR006145">
    <property type="entry name" value="PsdUridine_synth_RsuA/RluA"/>
</dbReference>
<evidence type="ECO:0000313" key="3">
    <source>
        <dbReference type="EMBL" id="CAD8880925.1"/>
    </source>
</evidence>
<dbReference type="PANTHER" id="PTHR21600">
    <property type="entry name" value="MITOCHONDRIAL RNA PSEUDOURIDINE SYNTHASE"/>
    <property type="match status" value="1"/>
</dbReference>
<comment type="similarity">
    <text evidence="1">Belongs to the pseudouridine synthase RluA family.</text>
</comment>
<dbReference type="EMBL" id="HBFR01011252">
    <property type="protein sequence ID" value="CAD8880925.1"/>
    <property type="molecule type" value="Transcribed_RNA"/>
</dbReference>
<dbReference type="InterPro" id="IPR050188">
    <property type="entry name" value="RluA_PseudoU_synthase"/>
</dbReference>
<dbReference type="CDD" id="cd02869">
    <property type="entry name" value="PseudoU_synth_RluA_like"/>
    <property type="match status" value="1"/>
</dbReference>
<organism evidence="4">
    <name type="scientific">Corethron hystrix</name>
    <dbReference type="NCBI Taxonomy" id="216773"/>
    <lineage>
        <taxon>Eukaryota</taxon>
        <taxon>Sar</taxon>
        <taxon>Stramenopiles</taxon>
        <taxon>Ochrophyta</taxon>
        <taxon>Bacillariophyta</taxon>
        <taxon>Coscinodiscophyceae</taxon>
        <taxon>Corethrophycidae</taxon>
        <taxon>Corethrales</taxon>
        <taxon>Corethraceae</taxon>
        <taxon>Corethron</taxon>
    </lineage>
</organism>
<dbReference type="GO" id="GO:0000455">
    <property type="term" value="P:enzyme-directed rRNA pseudouridine synthesis"/>
    <property type="evidence" value="ECO:0007669"/>
    <property type="project" value="TreeGrafter"/>
</dbReference>
<dbReference type="InterPro" id="IPR020103">
    <property type="entry name" value="PsdUridine_synth_cat_dom_sf"/>
</dbReference>
<accession>A0A6U5EUX1</accession>
<sequence length="368" mass="40857">MLIRFALRTNFGHILPQVQNNAKRNLSDSIKKSAVGASIEESSVHRIPSSDVANCVNKPLNLRAFDSTDSFNAATKNSTFPRIPILKYRNKWVCINKPAGITVHPGQNERNRRRERHSPTLIAQLKRQLRRRIYLAHRLDHRTSGAMVLGFTSETAVKLHAALKEGEKTYVALVRGDFTVKYPDVVDCTDPVSVKGKLKDARTIFTRLASTRGRGDQHDAFSEGYEPACTLLAANPVTGRTHQIRKHLYGLGSPVLGDSAHGDSKVNRYWREHRGLNRMALHCIALDLPAYEGAKVGEAFCDDASGTVSDGDRVVCIAPLPEDLSSVLRGLGSLWEEALEKEPRLGTGFYDCHKNLLDETGDELDKII</sequence>
<dbReference type="GO" id="GO:0003723">
    <property type="term" value="F:RNA binding"/>
    <property type="evidence" value="ECO:0007669"/>
    <property type="project" value="InterPro"/>
</dbReference>
<dbReference type="EMBL" id="HBFR01011253">
    <property type="protein sequence ID" value="CAD8880926.1"/>
    <property type="molecule type" value="Transcribed_RNA"/>
</dbReference>
<dbReference type="PROSITE" id="PS01129">
    <property type="entry name" value="PSI_RLU"/>
    <property type="match status" value="1"/>
</dbReference>
<dbReference type="PANTHER" id="PTHR21600:SF87">
    <property type="entry name" value="RNA PSEUDOURIDYLATE SYNTHASE DOMAIN-CONTAINING PROTEIN 1"/>
    <property type="match status" value="1"/>
</dbReference>
<evidence type="ECO:0000313" key="4">
    <source>
        <dbReference type="EMBL" id="CAD8880926.1"/>
    </source>
</evidence>
<dbReference type="SUPFAM" id="SSF55120">
    <property type="entry name" value="Pseudouridine synthase"/>
    <property type="match status" value="1"/>
</dbReference>
<gene>
    <name evidence="3" type="ORF">CHYS00102_LOCUS8112</name>
    <name evidence="4" type="ORF">CHYS00102_LOCUS8113</name>
</gene>
<proteinExistence type="inferred from homology"/>
<protein>
    <recommendedName>
        <fullName evidence="2">Pseudouridine synthase RsuA/RluA-like domain-containing protein</fullName>
    </recommendedName>
</protein>
<name>A0A6U5EUX1_9STRA</name>
<feature type="domain" description="Pseudouridine synthase RsuA/RluA-like" evidence="2">
    <location>
        <begin position="92"/>
        <end position="248"/>
    </location>
</feature>
<dbReference type="AlphaFoldDB" id="A0A6U5EUX1"/>
<evidence type="ECO:0000256" key="1">
    <source>
        <dbReference type="ARBA" id="ARBA00010876"/>
    </source>
</evidence>
<evidence type="ECO:0000259" key="2">
    <source>
        <dbReference type="Pfam" id="PF00849"/>
    </source>
</evidence>
<dbReference type="GO" id="GO:0009982">
    <property type="term" value="F:pseudouridine synthase activity"/>
    <property type="evidence" value="ECO:0007669"/>
    <property type="project" value="InterPro"/>
</dbReference>